<evidence type="ECO:0000256" key="4">
    <source>
        <dbReference type="ARBA" id="ARBA00044877"/>
    </source>
</evidence>
<reference evidence="9 11" key="1">
    <citation type="submission" date="2016-10" db="EMBL/GenBank/DDBJ databases">
        <authorList>
            <person name="Cai Z."/>
        </authorList>
    </citation>
    <scope>NUCLEOTIDE SEQUENCE [LARGE SCALE GENOMIC DNA]</scope>
</reference>
<dbReference type="InterPro" id="IPR049054">
    <property type="entry name" value="CN_hydtase_beta-like_N"/>
</dbReference>
<keyword evidence="3" id="KW-0456">Lyase</keyword>
<dbReference type="Gene3D" id="3.90.330.10">
    <property type="entry name" value="Nitrile hydratase alpha /Thiocyanate hydrolase gamma"/>
    <property type="match status" value="1"/>
</dbReference>
<dbReference type="EC" id="4.2.1.84" evidence="1"/>
<feature type="domain" description="Nitrile hydratase alpha/Thiocyanate hydrolase gamma" evidence="7">
    <location>
        <begin position="325"/>
        <end position="530"/>
    </location>
</feature>
<evidence type="ECO:0000313" key="9">
    <source>
        <dbReference type="EMBL" id="SZX69184.1"/>
    </source>
</evidence>
<dbReference type="SUPFAM" id="SSF50090">
    <property type="entry name" value="Electron transport accessory proteins"/>
    <property type="match status" value="1"/>
</dbReference>
<feature type="compositionally biased region" description="Low complexity" evidence="5">
    <location>
        <begin position="396"/>
        <end position="405"/>
    </location>
</feature>
<evidence type="ECO:0000259" key="7">
    <source>
        <dbReference type="Pfam" id="PF02979"/>
    </source>
</evidence>
<dbReference type="Pfam" id="PF02211">
    <property type="entry name" value="NHase_beta_C"/>
    <property type="match status" value="1"/>
</dbReference>
<dbReference type="GO" id="GO:0018822">
    <property type="term" value="F:nitrile hydratase activity"/>
    <property type="evidence" value="ECO:0007669"/>
    <property type="project" value="UniProtKB-EC"/>
</dbReference>
<evidence type="ECO:0000259" key="6">
    <source>
        <dbReference type="Pfam" id="PF02211"/>
    </source>
</evidence>
<dbReference type="InterPro" id="IPR024690">
    <property type="entry name" value="CN_hydtase_beta_dom_C"/>
</dbReference>
<dbReference type="Gene3D" id="1.10.472.20">
    <property type="entry name" value="Nitrile hydratase, beta subunit"/>
    <property type="match status" value="1"/>
</dbReference>
<evidence type="ECO:0000256" key="3">
    <source>
        <dbReference type="ARBA" id="ARBA00023239"/>
    </source>
</evidence>
<dbReference type="Proteomes" id="UP000256970">
    <property type="component" value="Unassembled WGS sequence"/>
</dbReference>
<evidence type="ECO:0000313" key="11">
    <source>
        <dbReference type="Proteomes" id="UP000256970"/>
    </source>
</evidence>
<dbReference type="Pfam" id="PF21006">
    <property type="entry name" value="NHase_beta_N"/>
    <property type="match status" value="1"/>
</dbReference>
<dbReference type="Pfam" id="PF02979">
    <property type="entry name" value="NHase_alpha"/>
    <property type="match status" value="1"/>
</dbReference>
<evidence type="ECO:0000256" key="5">
    <source>
        <dbReference type="SAM" id="MobiDB-lite"/>
    </source>
</evidence>
<keyword evidence="11" id="KW-1185">Reference proteome</keyword>
<dbReference type="InterPro" id="IPR042262">
    <property type="entry name" value="CN_hydtase_beta_C"/>
</dbReference>
<dbReference type="SUPFAM" id="SSF56209">
    <property type="entry name" value="Nitrile hydratase alpha chain"/>
    <property type="match status" value="1"/>
</dbReference>
<keyword evidence="2" id="KW-0479">Metal-binding</keyword>
<feature type="domain" description="Nitrile hydratase beta subunit-like N-terminal" evidence="8">
    <location>
        <begin position="32"/>
        <end position="119"/>
    </location>
</feature>
<dbReference type="EMBL" id="FNXT01001236">
    <property type="protein sequence ID" value="SZX75591.1"/>
    <property type="molecule type" value="Genomic_DNA"/>
</dbReference>
<feature type="region of interest" description="Disordered" evidence="5">
    <location>
        <begin position="226"/>
        <end position="294"/>
    </location>
</feature>
<evidence type="ECO:0000259" key="8">
    <source>
        <dbReference type="Pfam" id="PF21006"/>
    </source>
</evidence>
<protein>
    <recommendedName>
        <fullName evidence="1">nitrile hydratase</fullName>
        <ecNumber evidence="1">4.2.1.84</ecNumber>
    </recommendedName>
</protein>
<organism evidence="9 11">
    <name type="scientific">Tetradesmus obliquus</name>
    <name type="common">Green alga</name>
    <name type="synonym">Acutodesmus obliquus</name>
    <dbReference type="NCBI Taxonomy" id="3088"/>
    <lineage>
        <taxon>Eukaryota</taxon>
        <taxon>Viridiplantae</taxon>
        <taxon>Chlorophyta</taxon>
        <taxon>core chlorophytes</taxon>
        <taxon>Chlorophyceae</taxon>
        <taxon>CS clade</taxon>
        <taxon>Sphaeropleales</taxon>
        <taxon>Scenedesmaceae</taxon>
        <taxon>Tetradesmus</taxon>
    </lineage>
</organism>
<dbReference type="EMBL" id="FNXT01000908">
    <property type="protein sequence ID" value="SZX69184.1"/>
    <property type="molecule type" value="Genomic_DNA"/>
</dbReference>
<evidence type="ECO:0000256" key="2">
    <source>
        <dbReference type="ARBA" id="ARBA00022723"/>
    </source>
</evidence>
<dbReference type="Gene3D" id="2.30.30.50">
    <property type="match status" value="1"/>
</dbReference>
<accession>A0A383VWP7</accession>
<feature type="domain" description="Nitrile hydratase beta subunit" evidence="6">
    <location>
        <begin position="125"/>
        <end position="224"/>
    </location>
</feature>
<dbReference type="InterPro" id="IPR008990">
    <property type="entry name" value="Elect_transpt_acc-like_dom_sf"/>
</dbReference>
<dbReference type="InterPro" id="IPR004232">
    <property type="entry name" value="CN_Hdrtase_a/SCN_Hdrlase_g"/>
</dbReference>
<evidence type="ECO:0000256" key="1">
    <source>
        <dbReference type="ARBA" id="ARBA00013079"/>
    </source>
</evidence>
<feature type="region of interest" description="Disordered" evidence="5">
    <location>
        <begin position="391"/>
        <end position="421"/>
    </location>
</feature>
<feature type="compositionally biased region" description="Basic residues" evidence="5">
    <location>
        <begin position="273"/>
        <end position="288"/>
    </location>
</feature>
<proteinExistence type="predicted"/>
<gene>
    <name evidence="10" type="ORF">BQ4739_LOCUS15870</name>
    <name evidence="9" type="ORF">BQ4739_LOCUS9480</name>
</gene>
<evidence type="ECO:0000313" key="10">
    <source>
        <dbReference type="EMBL" id="SZX75591.1"/>
    </source>
</evidence>
<dbReference type="InterPro" id="IPR036648">
    <property type="entry name" value="CN_Hdrase_a/SCN_Hdrase_g_sf"/>
</dbReference>
<feature type="compositionally biased region" description="Basic and acidic residues" evidence="5">
    <location>
        <begin position="252"/>
        <end position="272"/>
    </location>
</feature>
<dbReference type="GO" id="GO:0046914">
    <property type="term" value="F:transition metal ion binding"/>
    <property type="evidence" value="ECO:0007669"/>
    <property type="project" value="InterPro"/>
</dbReference>
<comment type="catalytic activity">
    <reaction evidence="4">
        <text>an aliphatic primary amide = an aliphatic nitrile + H2O</text>
        <dbReference type="Rhea" id="RHEA:12673"/>
        <dbReference type="ChEBI" id="CHEBI:15377"/>
        <dbReference type="ChEBI" id="CHEBI:65285"/>
        <dbReference type="ChEBI" id="CHEBI:80291"/>
        <dbReference type="EC" id="4.2.1.84"/>
    </reaction>
</comment>
<name>A0A383VWP7_TETOB</name>
<dbReference type="AlphaFoldDB" id="A0A383VWP7"/>
<sequence length="550" mass="60099">MLTAAATPAAATAAATAAAAAAPAVGMERATGPHDLGGLRPGPIDVSDRPWKAWERECHGVVWLLVQKGLMSLDELRRATEALPGYASMSYYEKWASASAAIAIERGTFTHAELDAQMGPDPATLDNTARFNEGDCVRVRPEDAAIRWRRPHLRTPGYIFGQVGVIERPCVGLFGNPELKAFREEGPRQPLYRVRFYQSDVWELYQGDANDTLEVEVYQPWLEPATQEQLQQQRDASKAAREAQQGQLGHAHAHEHGHGHEHEHGHSHEHGEHHHHHHHHHHEHHSHHHHEEGVIDHGDHVHEARGKVEQAAVELEGDETDGSTTYVALKKLLLAKGVITPQELRSEVEAMDARGTRGEGPRLVARAWLDPEFKARLLQDTSAAAAEMGISTSNFTPKPGSAAAAAPPPAPTGSGPQPKSGTILTAVENVEGKVHNLIVCTLCSCYPISILGMSPHWYRGRAYRARAVRDPRGLLAEFGTTLAPGTAIRVHDSTADLRYMVIPARPAGTEGWSEEQLAKLVTRDSMIGVAPALTPQQLQELEARRQQAAA</sequence>
<dbReference type="STRING" id="3088.A0A383VWP7"/>